<evidence type="ECO:0000256" key="2">
    <source>
        <dbReference type="SAM" id="SignalP"/>
    </source>
</evidence>
<keyword evidence="2" id="KW-0732">Signal</keyword>
<reference evidence="3" key="1">
    <citation type="journal article" date="2014" name="Genome Biol. Evol.">
        <title>The secreted proteins of Achlya hypogyna and Thraustotheca clavata identify the ancestral oomycete secretome and reveal gene acquisitions by horizontal gene transfer.</title>
        <authorList>
            <person name="Misner I."/>
            <person name="Blouin N."/>
            <person name="Leonard G."/>
            <person name="Richards T.A."/>
            <person name="Lane C.E."/>
        </authorList>
    </citation>
    <scope>NUCLEOTIDE SEQUENCE</scope>
    <source>
        <strain evidence="3">ATCC 48635</strain>
    </source>
</reference>
<sequence>MLSYLLLLMLSMQAASAAPMALEPRTIAFGCGAAKAYPPPHRVTRFVIDEPTAEVLLVHFAKLHLAPHDVLLLRPRSSNTSRAMTPERITAASNGLGAFFSVPLYSTQVVVELRTAPREPTSQGCYGFVIDGVRTRVGASDRFPPGKESLCGADDSRNAACFVDSVMALKSKAVVRLLTNRASGSDFCSGWLLGCGGHVLTNQHCLLSADDAANTLFEFMAEGASCASDCEAHGACASRQVVRGGTLLASSTQFDYALVQLDEVPPSLGLLRWMSRVLHNRCRYLQLRAAGPIMHERVYIPQYPLGGGKRISVLDGKRPGTITSLTLSGCTTNQAGYMLDTQPGSSGSPVLAHSDQLVVALHHCGGCPNAGIQAQFLIKDLTAKGVLPPCAIGQ</sequence>
<dbReference type="InterPro" id="IPR009003">
    <property type="entry name" value="Peptidase_S1_PA"/>
</dbReference>
<dbReference type="AlphaFoldDB" id="A0A0A7CMX9"/>
<evidence type="ECO:0000313" key="3">
    <source>
        <dbReference type="EMBL" id="AIG55881.1"/>
    </source>
</evidence>
<accession>A0A0A7CMX9</accession>
<name>A0A0A7CMX9_ACHHY</name>
<proteinExistence type="predicted"/>
<evidence type="ECO:0000256" key="1">
    <source>
        <dbReference type="ARBA" id="ARBA00023026"/>
    </source>
</evidence>
<dbReference type="SUPFAM" id="SSF50494">
    <property type="entry name" value="Trypsin-like serine proteases"/>
    <property type="match status" value="1"/>
</dbReference>
<dbReference type="Pfam" id="PF13365">
    <property type="entry name" value="Trypsin_2"/>
    <property type="match status" value="1"/>
</dbReference>
<dbReference type="PANTHER" id="PTHR36234:SF5">
    <property type="entry name" value="LYSYL ENDOPEPTIDASE"/>
    <property type="match status" value="1"/>
</dbReference>
<keyword evidence="1" id="KW-0843">Virulence</keyword>
<feature type="chain" id="PRO_5002025884" evidence="2">
    <location>
        <begin position="18"/>
        <end position="394"/>
    </location>
</feature>
<protein>
    <submittedName>
        <fullName evidence="3">Secreted protein</fullName>
    </submittedName>
</protein>
<feature type="signal peptide" evidence="2">
    <location>
        <begin position="1"/>
        <end position="17"/>
    </location>
</feature>
<dbReference type="InterPro" id="IPR043504">
    <property type="entry name" value="Peptidase_S1_PA_chymotrypsin"/>
</dbReference>
<dbReference type="EMBL" id="KM038420">
    <property type="protein sequence ID" value="AIG55881.1"/>
    <property type="molecule type" value="Genomic_DNA"/>
</dbReference>
<organism evidence="3">
    <name type="scientific">Achlya hypogyna</name>
    <name type="common">Oomycete</name>
    <name type="synonym">Protoachlya hypogyna</name>
    <dbReference type="NCBI Taxonomy" id="1202772"/>
    <lineage>
        <taxon>Eukaryota</taxon>
        <taxon>Sar</taxon>
        <taxon>Stramenopiles</taxon>
        <taxon>Oomycota</taxon>
        <taxon>Saprolegniomycetes</taxon>
        <taxon>Saprolegniales</taxon>
        <taxon>Achlyaceae</taxon>
        <taxon>Achlya</taxon>
    </lineage>
</organism>
<dbReference type="Gene3D" id="2.40.10.10">
    <property type="entry name" value="Trypsin-like serine proteases"/>
    <property type="match status" value="2"/>
</dbReference>
<dbReference type="PANTHER" id="PTHR36234">
    <property type="entry name" value="LYSYL ENDOPEPTIDASE"/>
    <property type="match status" value="1"/>
</dbReference>